<name>A0A060LNC1_9BACI</name>
<evidence type="ECO:0000256" key="5">
    <source>
        <dbReference type="ARBA" id="ARBA00023125"/>
    </source>
</evidence>
<evidence type="ECO:0000256" key="7">
    <source>
        <dbReference type="ARBA" id="ARBA00029500"/>
    </source>
</evidence>
<dbReference type="InterPro" id="IPR027417">
    <property type="entry name" value="P-loop_NTPase"/>
</dbReference>
<dbReference type="HOGENOM" id="CLU_000445_8_1_9"/>
<dbReference type="SMART" id="SM00382">
    <property type="entry name" value="AAA"/>
    <property type="match status" value="1"/>
</dbReference>
<keyword evidence="3" id="KW-0067">ATP-binding</keyword>
<evidence type="ECO:0000313" key="10">
    <source>
        <dbReference type="EMBL" id="AIC92876.1"/>
    </source>
</evidence>
<dbReference type="InterPro" id="IPR002078">
    <property type="entry name" value="Sigma_54_int"/>
</dbReference>
<evidence type="ECO:0000256" key="3">
    <source>
        <dbReference type="ARBA" id="ARBA00022840"/>
    </source>
</evidence>
<evidence type="ECO:0000256" key="4">
    <source>
        <dbReference type="ARBA" id="ARBA00023015"/>
    </source>
</evidence>
<dbReference type="InterPro" id="IPR009057">
    <property type="entry name" value="Homeodomain-like_sf"/>
</dbReference>
<dbReference type="Pfam" id="PF25601">
    <property type="entry name" value="AAA_lid_14"/>
    <property type="match status" value="1"/>
</dbReference>
<keyword evidence="5" id="KW-0238">DNA-binding</keyword>
<organism evidence="10 11">
    <name type="scientific">Shouchella lehensis G1</name>
    <dbReference type="NCBI Taxonomy" id="1246626"/>
    <lineage>
        <taxon>Bacteria</taxon>
        <taxon>Bacillati</taxon>
        <taxon>Bacillota</taxon>
        <taxon>Bacilli</taxon>
        <taxon>Bacillales</taxon>
        <taxon>Bacillaceae</taxon>
        <taxon>Shouchella</taxon>
    </lineage>
</organism>
<dbReference type="InterPro" id="IPR025943">
    <property type="entry name" value="Sigma_54_int_dom_ATP-bd_2"/>
</dbReference>
<dbReference type="SUPFAM" id="SSF52540">
    <property type="entry name" value="P-loop containing nucleoside triphosphate hydrolases"/>
    <property type="match status" value="1"/>
</dbReference>
<keyword evidence="6" id="KW-0804">Transcription</keyword>
<dbReference type="InterPro" id="IPR035965">
    <property type="entry name" value="PAS-like_dom_sf"/>
</dbReference>
<dbReference type="eggNOG" id="COG3829">
    <property type="taxonomic scope" value="Bacteria"/>
</dbReference>
<dbReference type="InterPro" id="IPR003593">
    <property type="entry name" value="AAA+_ATPase"/>
</dbReference>
<dbReference type="EMBL" id="CP003923">
    <property type="protein sequence ID" value="AIC92876.1"/>
    <property type="molecule type" value="Genomic_DNA"/>
</dbReference>
<dbReference type="SUPFAM" id="SSF55785">
    <property type="entry name" value="PYP-like sensor domain (PAS domain)"/>
    <property type="match status" value="1"/>
</dbReference>
<dbReference type="SMART" id="SM00091">
    <property type="entry name" value="PAS"/>
    <property type="match status" value="1"/>
</dbReference>
<proteinExistence type="predicted"/>
<sequence>MIPNKDSVKGSDSLSAVIVSMVKGDHISIEVVHHDGAVLGTLFLSDVRNAIQSGREDDTAASLLDHRPELVAPHQFESLLKSEMFAILMNSLYDGVYVTDGKGVTLKVNKAYERITGIPAQAIIGMHMRDMEKAGYISRSISLEVIKQKKVVTRMQRLASGRNAMVSGTPSFNVHGEIEYVVSVVRDMTDLLNMQAELEGLKEQQAELERFVGKVDGTPIVAEDEKTVAFLATAKRVAQTTATVCLLGESGVGKTKAAAYIHEHSQRKDKPFVVVNCGAISETLIEAELFGYGPGAFTGALAKGKKGLIEAAHGGTLFLDEVGELPQGTQVKLLKVLDEHRFTPVGSTTEKRVDVRLLSATHQNLASLVKEGIMREDFYYRIAVVPLVIEPLRERPKEIDRLARFFLQELNSRYGRKVVLESDAFKALQKRQWPGNIRELKNVIDFVVATSPTPVIRASDLPQPFIQNDKQMPALTLKEAVFQLEQAMITKALADHRTTRKAAEALGISQAALVTKRKNYSFD</sequence>
<dbReference type="PROSITE" id="PS00676">
    <property type="entry name" value="SIGMA54_INTERACT_2"/>
    <property type="match status" value="1"/>
</dbReference>
<dbReference type="CDD" id="cd00130">
    <property type="entry name" value="PAS"/>
    <property type="match status" value="1"/>
</dbReference>
<dbReference type="AlphaFoldDB" id="A0A060LNC1"/>
<keyword evidence="4" id="KW-0805">Transcription regulation</keyword>
<dbReference type="Pfam" id="PF00989">
    <property type="entry name" value="PAS"/>
    <property type="match status" value="1"/>
</dbReference>
<dbReference type="FunFam" id="3.40.50.300:FF:000006">
    <property type="entry name" value="DNA-binding transcriptional regulator NtrC"/>
    <property type="match status" value="1"/>
</dbReference>
<evidence type="ECO:0000313" key="11">
    <source>
        <dbReference type="Proteomes" id="UP000027142"/>
    </source>
</evidence>
<dbReference type="PROSITE" id="PS50112">
    <property type="entry name" value="PAS"/>
    <property type="match status" value="1"/>
</dbReference>
<dbReference type="Proteomes" id="UP000027142">
    <property type="component" value="Chromosome"/>
</dbReference>
<dbReference type="Gene3D" id="1.10.10.60">
    <property type="entry name" value="Homeodomain-like"/>
    <property type="match status" value="1"/>
</dbReference>
<evidence type="ECO:0000259" key="8">
    <source>
        <dbReference type="PROSITE" id="PS50045"/>
    </source>
</evidence>
<dbReference type="Pfam" id="PF18024">
    <property type="entry name" value="HTH_50"/>
    <property type="match status" value="1"/>
</dbReference>
<dbReference type="InterPro" id="IPR025944">
    <property type="entry name" value="Sigma_54_int_dom_CS"/>
</dbReference>
<dbReference type="GO" id="GO:0003677">
    <property type="term" value="F:DNA binding"/>
    <property type="evidence" value="ECO:0007669"/>
    <property type="project" value="UniProtKB-KW"/>
</dbReference>
<dbReference type="Gene3D" id="1.10.8.60">
    <property type="match status" value="1"/>
</dbReference>
<dbReference type="Pfam" id="PF00158">
    <property type="entry name" value="Sigma54_activat"/>
    <property type="match status" value="1"/>
</dbReference>
<feature type="domain" description="PAS" evidence="9">
    <location>
        <begin position="81"/>
        <end position="125"/>
    </location>
</feature>
<dbReference type="InterPro" id="IPR046342">
    <property type="entry name" value="CBS_dom_sf"/>
</dbReference>
<dbReference type="InterPro" id="IPR013767">
    <property type="entry name" value="PAS_fold"/>
</dbReference>
<dbReference type="PANTHER" id="PTHR32071">
    <property type="entry name" value="TRANSCRIPTIONAL REGULATORY PROTEIN"/>
    <property type="match status" value="1"/>
</dbReference>
<protein>
    <recommendedName>
        <fullName evidence="7">HTH-type transcriptional regulatory protein TyrR</fullName>
    </recommendedName>
</protein>
<dbReference type="NCBIfam" id="TIGR00229">
    <property type="entry name" value="sensory_box"/>
    <property type="match status" value="1"/>
</dbReference>
<dbReference type="KEGG" id="ble:BleG1_0268"/>
<dbReference type="PATRIC" id="fig|1246626.3.peg.251"/>
<dbReference type="InterPro" id="IPR058031">
    <property type="entry name" value="AAA_lid_NorR"/>
</dbReference>
<accession>A0A060LNC1</accession>
<keyword evidence="1" id="KW-0547">Nucleotide-binding</keyword>
<dbReference type="Gene3D" id="3.40.50.300">
    <property type="entry name" value="P-loop containing nucleotide triphosphate hydrolases"/>
    <property type="match status" value="1"/>
</dbReference>
<keyword evidence="2" id="KW-0058">Aromatic hydrocarbons catabolism</keyword>
<dbReference type="SUPFAM" id="SSF46689">
    <property type="entry name" value="Homeodomain-like"/>
    <property type="match status" value="1"/>
</dbReference>
<dbReference type="SUPFAM" id="SSF54631">
    <property type="entry name" value="CBS-domain pair"/>
    <property type="match status" value="1"/>
</dbReference>
<reference evidence="10 11" key="1">
    <citation type="journal article" date="2014" name="Gene">
        <title>A comparative genomic analysis of the alkalitolerant soil bacterium Bacillus lehensis G1.</title>
        <authorList>
            <person name="Noor Y.M."/>
            <person name="Samsulrizal N.H."/>
            <person name="Jema'on N.A."/>
            <person name="Low K.O."/>
            <person name="Ramli A.N."/>
            <person name="Alias N.I."/>
            <person name="Damis S.I."/>
            <person name="Fuzi S.F."/>
            <person name="Isa M.N."/>
            <person name="Murad A.M."/>
            <person name="Raih M.F."/>
            <person name="Bakar F.D."/>
            <person name="Najimudin N."/>
            <person name="Mahadi N.M."/>
            <person name="Illias R.M."/>
        </authorList>
    </citation>
    <scope>NUCLEOTIDE SEQUENCE [LARGE SCALE GENOMIC DNA]</scope>
    <source>
        <strain evidence="10 11">G1</strain>
    </source>
</reference>
<feature type="domain" description="Sigma-54 factor interaction" evidence="8">
    <location>
        <begin position="220"/>
        <end position="449"/>
    </location>
</feature>
<dbReference type="GO" id="GO:0005524">
    <property type="term" value="F:ATP binding"/>
    <property type="evidence" value="ECO:0007669"/>
    <property type="project" value="UniProtKB-KW"/>
</dbReference>
<dbReference type="GO" id="GO:0006355">
    <property type="term" value="P:regulation of DNA-templated transcription"/>
    <property type="evidence" value="ECO:0007669"/>
    <property type="project" value="InterPro"/>
</dbReference>
<dbReference type="PROSITE" id="PS00688">
    <property type="entry name" value="SIGMA54_INTERACT_3"/>
    <property type="match status" value="1"/>
</dbReference>
<dbReference type="CDD" id="cd00009">
    <property type="entry name" value="AAA"/>
    <property type="match status" value="1"/>
</dbReference>
<dbReference type="STRING" id="1246626.BleG1_0268"/>
<evidence type="ECO:0000256" key="2">
    <source>
        <dbReference type="ARBA" id="ARBA00022797"/>
    </source>
</evidence>
<dbReference type="InterPro" id="IPR030828">
    <property type="entry name" value="HTH_TyrR"/>
</dbReference>
<dbReference type="RefSeq" id="WP_051667233.1">
    <property type="nucleotide sequence ID" value="NZ_CP003923.1"/>
</dbReference>
<gene>
    <name evidence="10" type="ORF">BleG1_0268</name>
</gene>
<dbReference type="InterPro" id="IPR000014">
    <property type="entry name" value="PAS"/>
</dbReference>
<evidence type="ECO:0000259" key="9">
    <source>
        <dbReference type="PROSITE" id="PS50112"/>
    </source>
</evidence>
<keyword evidence="11" id="KW-1185">Reference proteome</keyword>
<evidence type="ECO:0000256" key="6">
    <source>
        <dbReference type="ARBA" id="ARBA00023163"/>
    </source>
</evidence>
<dbReference type="Gene3D" id="3.30.450.20">
    <property type="entry name" value="PAS domain"/>
    <property type="match status" value="1"/>
</dbReference>
<evidence type="ECO:0000256" key="1">
    <source>
        <dbReference type="ARBA" id="ARBA00022741"/>
    </source>
</evidence>
<dbReference type="PROSITE" id="PS50045">
    <property type="entry name" value="SIGMA54_INTERACT_4"/>
    <property type="match status" value="1"/>
</dbReference>